<evidence type="ECO:0000313" key="1">
    <source>
        <dbReference type="EMBL" id="MEQ2169308.1"/>
    </source>
</evidence>
<dbReference type="EMBL" id="JAHRIO010032583">
    <property type="protein sequence ID" value="MEQ2169308.1"/>
    <property type="molecule type" value="Genomic_DNA"/>
</dbReference>
<comment type="caution">
    <text evidence="1">The sequence shown here is derived from an EMBL/GenBank/DDBJ whole genome shotgun (WGS) entry which is preliminary data.</text>
</comment>
<sequence length="107" mass="11525">MGMPLVICLKMGLTNSMFHLQAPLCGGMTPTCRAAYSPELSRPRPPCRVGCRSGEAPRWAFDGAQKSGSCAGGSTSGIGRKLVGWLLCGCLRRGPGRLFCWWLDLHL</sequence>
<reference evidence="1 2" key="1">
    <citation type="submission" date="2021-06" db="EMBL/GenBank/DDBJ databases">
        <authorList>
            <person name="Palmer J.M."/>
        </authorList>
    </citation>
    <scope>NUCLEOTIDE SEQUENCE [LARGE SCALE GENOMIC DNA]</scope>
    <source>
        <strain evidence="1 2">GA_2019</strain>
        <tissue evidence="1">Muscle</tissue>
    </source>
</reference>
<name>A0ABV0ND35_9TELE</name>
<organism evidence="1 2">
    <name type="scientific">Goodea atripinnis</name>
    <dbReference type="NCBI Taxonomy" id="208336"/>
    <lineage>
        <taxon>Eukaryota</taxon>
        <taxon>Metazoa</taxon>
        <taxon>Chordata</taxon>
        <taxon>Craniata</taxon>
        <taxon>Vertebrata</taxon>
        <taxon>Euteleostomi</taxon>
        <taxon>Actinopterygii</taxon>
        <taxon>Neopterygii</taxon>
        <taxon>Teleostei</taxon>
        <taxon>Neoteleostei</taxon>
        <taxon>Acanthomorphata</taxon>
        <taxon>Ovalentaria</taxon>
        <taxon>Atherinomorphae</taxon>
        <taxon>Cyprinodontiformes</taxon>
        <taxon>Goodeidae</taxon>
        <taxon>Goodea</taxon>
    </lineage>
</organism>
<proteinExistence type="predicted"/>
<keyword evidence="2" id="KW-1185">Reference proteome</keyword>
<gene>
    <name evidence="1" type="ORF">GOODEAATRI_023885</name>
</gene>
<protein>
    <submittedName>
        <fullName evidence="1">Uncharacterized protein</fullName>
    </submittedName>
</protein>
<dbReference type="Proteomes" id="UP001476798">
    <property type="component" value="Unassembled WGS sequence"/>
</dbReference>
<accession>A0ABV0ND35</accession>
<evidence type="ECO:0000313" key="2">
    <source>
        <dbReference type="Proteomes" id="UP001476798"/>
    </source>
</evidence>